<dbReference type="AlphaFoldDB" id="A0A6P0B4C9"/>
<dbReference type="Gene3D" id="1.20.1270.360">
    <property type="match status" value="1"/>
</dbReference>
<dbReference type="InterPro" id="IPR005560">
    <property type="entry name" value="Csp_YhjQ"/>
</dbReference>
<reference evidence="1 2" key="1">
    <citation type="submission" date="2019-12" db="EMBL/GenBank/DDBJ databases">
        <title>Rhizobium genotypes associated with high levels of biological nitrogen fixation by grain legumes in a temperate-maritime cropping system.</title>
        <authorList>
            <person name="Maluk M."/>
            <person name="Francesc Ferrando Molina F."/>
            <person name="Lopez Del Egido L."/>
            <person name="Lafos M."/>
            <person name="Langarica-Fuentes A."/>
            <person name="Gebre Yohannes G."/>
            <person name="Young M.W."/>
            <person name="Martin P."/>
            <person name="Gantlett R."/>
            <person name="Kenicer G."/>
            <person name="Hawes C."/>
            <person name="Begg G.S."/>
            <person name="Quilliam R.S."/>
            <person name="Squire G.R."/>
            <person name="Poole P.S."/>
            <person name="Young P.W."/>
            <person name="Iannetta P.M."/>
            <person name="James E.K."/>
        </authorList>
    </citation>
    <scope>NUCLEOTIDE SEQUENCE [LARGE SCALE GENOMIC DNA]</scope>
    <source>
        <strain evidence="1 2">JHI1096</strain>
    </source>
</reference>
<dbReference type="PANTHER" id="PTHR37310:SF1">
    <property type="entry name" value="CYTOPLASMIC PROTEIN"/>
    <property type="match status" value="1"/>
</dbReference>
<dbReference type="PANTHER" id="PTHR37310">
    <property type="entry name" value="CYTOPLASMIC PROTEIN-RELATED"/>
    <property type="match status" value="1"/>
</dbReference>
<dbReference type="Proteomes" id="UP000471560">
    <property type="component" value="Unassembled WGS sequence"/>
</dbReference>
<dbReference type="Pfam" id="PF03860">
    <property type="entry name" value="Csp"/>
    <property type="match status" value="1"/>
</dbReference>
<dbReference type="InterPro" id="IPR044543">
    <property type="entry name" value="YHJQ-like"/>
</dbReference>
<protein>
    <submittedName>
        <fullName evidence="1">Four-helix bundle copper-binding protein</fullName>
    </submittedName>
</protein>
<name>A0A6P0B4C9_RHILE</name>
<accession>A0A6P0B4C9</accession>
<gene>
    <name evidence="1" type="ORF">GR204_09690</name>
</gene>
<evidence type="ECO:0000313" key="2">
    <source>
        <dbReference type="Proteomes" id="UP000471560"/>
    </source>
</evidence>
<proteinExistence type="predicted"/>
<evidence type="ECO:0000313" key="1">
    <source>
        <dbReference type="EMBL" id="NEI34268.1"/>
    </source>
</evidence>
<dbReference type="EMBL" id="WUEZ01000009">
    <property type="protein sequence ID" value="NEI34268.1"/>
    <property type="molecule type" value="Genomic_DNA"/>
</dbReference>
<sequence>MTMHLDSKTQQCVDNCLRCQSICLSTAMNHCLEVGGEHTKPEHFRLMMACAEICRTSAYFMLIASKHYPHVCRECAEICSECAADCERIGDMADCVEICHKCAESCRQMAAA</sequence>
<comment type="caution">
    <text evidence="1">The sequence shown here is derived from an EMBL/GenBank/DDBJ whole genome shotgun (WGS) entry which is preliminary data.</text>
</comment>
<dbReference type="CDD" id="cd08026">
    <property type="entry name" value="DUF326"/>
    <property type="match status" value="1"/>
</dbReference>
<organism evidence="1 2">
    <name type="scientific">Rhizobium leguminosarum</name>
    <dbReference type="NCBI Taxonomy" id="384"/>
    <lineage>
        <taxon>Bacteria</taxon>
        <taxon>Pseudomonadati</taxon>
        <taxon>Pseudomonadota</taxon>
        <taxon>Alphaproteobacteria</taxon>
        <taxon>Hyphomicrobiales</taxon>
        <taxon>Rhizobiaceae</taxon>
        <taxon>Rhizobium/Agrobacterium group</taxon>
        <taxon>Rhizobium</taxon>
    </lineage>
</organism>